<keyword evidence="4" id="KW-0223">Dioxygenase</keyword>
<dbReference type="EMBL" id="JACIJI010000002">
    <property type="protein sequence ID" value="MBB5718740.1"/>
    <property type="molecule type" value="Genomic_DNA"/>
</dbReference>
<proteinExistence type="predicted"/>
<comment type="caution">
    <text evidence="8">The sequence shown here is derived from an EMBL/GenBank/DDBJ whole genome shotgun (WGS) entry which is preliminary data.</text>
</comment>
<evidence type="ECO:0000259" key="7">
    <source>
        <dbReference type="PROSITE" id="PS51471"/>
    </source>
</evidence>
<evidence type="ECO:0000256" key="4">
    <source>
        <dbReference type="ARBA" id="ARBA00022964"/>
    </source>
</evidence>
<dbReference type="InterPro" id="IPR044862">
    <property type="entry name" value="Pro_4_hyd_alph_FE2OG_OXY"/>
</dbReference>
<dbReference type="Proteomes" id="UP000554342">
    <property type="component" value="Unassembled WGS sequence"/>
</dbReference>
<dbReference type="GO" id="GO:0031418">
    <property type="term" value="F:L-ascorbic acid binding"/>
    <property type="evidence" value="ECO:0007669"/>
    <property type="project" value="UniProtKB-KW"/>
</dbReference>
<keyword evidence="9" id="KW-1185">Reference proteome</keyword>
<dbReference type="EC" id="1.14.11.2" evidence="8"/>
<evidence type="ECO:0000313" key="8">
    <source>
        <dbReference type="EMBL" id="MBB5718740.1"/>
    </source>
</evidence>
<reference evidence="8 9" key="1">
    <citation type="submission" date="2020-08" db="EMBL/GenBank/DDBJ databases">
        <title>Genomic Encyclopedia of Type Strains, Phase IV (KMG-IV): sequencing the most valuable type-strain genomes for metagenomic binning, comparative biology and taxonomic classification.</title>
        <authorList>
            <person name="Goeker M."/>
        </authorList>
    </citation>
    <scope>NUCLEOTIDE SEQUENCE [LARGE SCALE GENOMIC DNA]</scope>
    <source>
        <strain evidence="8 9">DSM 27203</strain>
    </source>
</reference>
<evidence type="ECO:0000256" key="6">
    <source>
        <dbReference type="ARBA" id="ARBA00023004"/>
    </source>
</evidence>
<keyword evidence="6" id="KW-0408">Iron</keyword>
<keyword evidence="3" id="KW-0847">Vitamin C</keyword>
<evidence type="ECO:0000256" key="1">
    <source>
        <dbReference type="ARBA" id="ARBA00001961"/>
    </source>
</evidence>
<gene>
    <name evidence="8" type="ORF">FHR23_001663</name>
</gene>
<name>A0A840YYY9_9SPHN</name>
<dbReference type="RefSeq" id="WP_184002753.1">
    <property type="nucleotide sequence ID" value="NZ_BAABIF010000013.1"/>
</dbReference>
<dbReference type="AlphaFoldDB" id="A0A840YYY9"/>
<organism evidence="8 9">
    <name type="scientific">Stakelama sediminis</name>
    <dbReference type="NCBI Taxonomy" id="463200"/>
    <lineage>
        <taxon>Bacteria</taxon>
        <taxon>Pseudomonadati</taxon>
        <taxon>Pseudomonadota</taxon>
        <taxon>Alphaproteobacteria</taxon>
        <taxon>Sphingomonadales</taxon>
        <taxon>Sphingomonadaceae</taxon>
        <taxon>Stakelama</taxon>
    </lineage>
</organism>
<sequence>MSIFTRPARRTGSASAVRKRIGESVAQRLESNPAIKKAQITSAQVYYYKDYLSARDCDLLVRTIDAGRRRSTLLSDSSDPNFRTSDSCDLDRWSPEIRPIDERISSLLGIPPENGETLQGQRYAPGQQFRAHHDWFSEDQPYWKDMKEQGGQRTWTAMIYLNDVEEGGSTWFPEAGIRVKPKKGLLLIWNNMKPDGSPNLSTLHEGVAVAKGTKYIVTKWFREGAWLR</sequence>
<evidence type="ECO:0000256" key="5">
    <source>
        <dbReference type="ARBA" id="ARBA00023002"/>
    </source>
</evidence>
<protein>
    <submittedName>
        <fullName evidence="8">Prolyl 4-hydroxylase</fullName>
        <ecNumber evidence="8">1.14.11.2</ecNumber>
    </submittedName>
</protein>
<feature type="domain" description="Fe2OG dioxygenase" evidence="7">
    <location>
        <begin position="114"/>
        <end position="223"/>
    </location>
</feature>
<dbReference type="InterPro" id="IPR005123">
    <property type="entry name" value="Oxoglu/Fe-dep_dioxygenase_dom"/>
</dbReference>
<dbReference type="InterPro" id="IPR006620">
    <property type="entry name" value="Pro_4_hyd_alph"/>
</dbReference>
<accession>A0A840YYY9</accession>
<evidence type="ECO:0000256" key="2">
    <source>
        <dbReference type="ARBA" id="ARBA00022723"/>
    </source>
</evidence>
<dbReference type="PANTHER" id="PTHR10869:SF246">
    <property type="entry name" value="TRANSMEMBRANE PROLYL 4-HYDROXYLASE"/>
    <property type="match status" value="1"/>
</dbReference>
<evidence type="ECO:0000256" key="3">
    <source>
        <dbReference type="ARBA" id="ARBA00022896"/>
    </source>
</evidence>
<dbReference type="GO" id="GO:0005506">
    <property type="term" value="F:iron ion binding"/>
    <property type="evidence" value="ECO:0007669"/>
    <property type="project" value="InterPro"/>
</dbReference>
<dbReference type="Pfam" id="PF13640">
    <property type="entry name" value="2OG-FeII_Oxy_3"/>
    <property type="match status" value="1"/>
</dbReference>
<keyword evidence="5 8" id="KW-0560">Oxidoreductase</keyword>
<comment type="cofactor">
    <cofactor evidence="1">
        <name>L-ascorbate</name>
        <dbReference type="ChEBI" id="CHEBI:38290"/>
    </cofactor>
</comment>
<dbReference type="PANTHER" id="PTHR10869">
    <property type="entry name" value="PROLYL 4-HYDROXYLASE ALPHA SUBUNIT"/>
    <property type="match status" value="1"/>
</dbReference>
<dbReference type="GO" id="GO:0004656">
    <property type="term" value="F:procollagen-proline 4-dioxygenase activity"/>
    <property type="evidence" value="ECO:0007669"/>
    <property type="project" value="UniProtKB-EC"/>
</dbReference>
<keyword evidence="2" id="KW-0479">Metal-binding</keyword>
<dbReference type="PROSITE" id="PS51471">
    <property type="entry name" value="FE2OG_OXY"/>
    <property type="match status" value="1"/>
</dbReference>
<evidence type="ECO:0000313" key="9">
    <source>
        <dbReference type="Proteomes" id="UP000554342"/>
    </source>
</evidence>
<dbReference type="InterPro" id="IPR045054">
    <property type="entry name" value="P4HA-like"/>
</dbReference>
<dbReference type="SMART" id="SM00702">
    <property type="entry name" value="P4Hc"/>
    <property type="match status" value="1"/>
</dbReference>
<dbReference type="Gene3D" id="2.60.120.620">
    <property type="entry name" value="q2cbj1_9rhob like domain"/>
    <property type="match status" value="1"/>
</dbReference>